<keyword evidence="10" id="KW-1185">Reference proteome</keyword>
<comment type="pathway">
    <text evidence="5">Cofactor metabolism; pyridoxal 5'-phosphate salvage; pyridoxal 5'-phosphate from pyridoxamine 5'-phosphate: step 1/1.</text>
</comment>
<evidence type="ECO:0000256" key="5">
    <source>
        <dbReference type="HAMAP-Rule" id="MF_01629"/>
    </source>
</evidence>
<evidence type="ECO:0000256" key="4">
    <source>
        <dbReference type="ARBA" id="ARBA00023002"/>
    </source>
</evidence>
<feature type="binding site" evidence="5 6">
    <location>
        <position position="87"/>
    </location>
    <ligand>
        <name>FMN</name>
        <dbReference type="ChEBI" id="CHEBI:58210"/>
    </ligand>
</feature>
<dbReference type="EC" id="1.4.3.5" evidence="5"/>
<dbReference type="PANTHER" id="PTHR10851">
    <property type="entry name" value="PYRIDOXINE-5-PHOSPHATE OXIDASE"/>
    <property type="match status" value="1"/>
</dbReference>
<dbReference type="PIRSF" id="PIRSF000190">
    <property type="entry name" value="Pyd_amn-ph_oxd"/>
    <property type="match status" value="1"/>
</dbReference>
<dbReference type="EMBL" id="JADHEI010000033">
    <property type="protein sequence ID" value="MBF2735092.1"/>
    <property type="molecule type" value="Genomic_DNA"/>
</dbReference>
<dbReference type="Gene3D" id="2.30.110.10">
    <property type="entry name" value="Electron Transport, Fmn-binding Protein, Chain A"/>
    <property type="match status" value="1"/>
</dbReference>
<keyword evidence="3 5" id="KW-0288">FMN</keyword>
<evidence type="ECO:0000259" key="7">
    <source>
        <dbReference type="Pfam" id="PF01243"/>
    </source>
</evidence>
<feature type="binding site" evidence="5">
    <location>
        <position position="48"/>
    </location>
    <ligand>
        <name>substrate</name>
    </ligand>
</feature>
<dbReference type="GO" id="GO:0008615">
    <property type="term" value="P:pyridoxine biosynthetic process"/>
    <property type="evidence" value="ECO:0007669"/>
    <property type="project" value="UniProtKB-UniRule"/>
</dbReference>
<dbReference type="Proteomes" id="UP000604381">
    <property type="component" value="Unassembled WGS sequence"/>
</dbReference>
<evidence type="ECO:0000256" key="1">
    <source>
        <dbReference type="ARBA" id="ARBA00007301"/>
    </source>
</evidence>
<feature type="binding site" evidence="5 6">
    <location>
        <position position="167"/>
    </location>
    <ligand>
        <name>FMN</name>
        <dbReference type="ChEBI" id="CHEBI:58210"/>
    </ligand>
</feature>
<feature type="binding site" evidence="5 6">
    <location>
        <begin position="43"/>
        <end position="48"/>
    </location>
    <ligand>
        <name>FMN</name>
        <dbReference type="ChEBI" id="CHEBI:58210"/>
    </ligand>
</feature>
<dbReference type="NCBIfam" id="TIGR00558">
    <property type="entry name" value="pdxH"/>
    <property type="match status" value="1"/>
</dbReference>
<comment type="function">
    <text evidence="5">Catalyzes the oxidation of either pyridoxine 5'-phosphate (PNP) or pyridoxamine 5'-phosphate (PMP) into pyridoxal 5'-phosphate (PLP).</text>
</comment>
<feature type="domain" description="Pyridoxamine 5'-phosphate oxidase N-terminal" evidence="7">
    <location>
        <begin position="15"/>
        <end position="132"/>
    </location>
</feature>
<dbReference type="Pfam" id="PF01243">
    <property type="entry name" value="PNPOx_N"/>
    <property type="match status" value="1"/>
</dbReference>
<dbReference type="NCBIfam" id="NF004231">
    <property type="entry name" value="PRK05679.1"/>
    <property type="match status" value="1"/>
</dbReference>
<keyword evidence="4 5" id="KW-0560">Oxidoreductase</keyword>
<comment type="catalytic activity">
    <reaction evidence="5">
        <text>pyridoxamine 5'-phosphate + O2 + H2O = pyridoxal 5'-phosphate + H2O2 + NH4(+)</text>
        <dbReference type="Rhea" id="RHEA:15817"/>
        <dbReference type="ChEBI" id="CHEBI:15377"/>
        <dbReference type="ChEBI" id="CHEBI:15379"/>
        <dbReference type="ChEBI" id="CHEBI:16240"/>
        <dbReference type="ChEBI" id="CHEBI:28938"/>
        <dbReference type="ChEBI" id="CHEBI:58451"/>
        <dbReference type="ChEBI" id="CHEBI:597326"/>
        <dbReference type="EC" id="1.4.3.5"/>
    </reaction>
</comment>
<feature type="binding site" evidence="5 6">
    <location>
        <begin position="122"/>
        <end position="123"/>
    </location>
    <ligand>
        <name>FMN</name>
        <dbReference type="ChEBI" id="CHEBI:58210"/>
    </ligand>
</feature>
<dbReference type="GO" id="GO:0010181">
    <property type="term" value="F:FMN binding"/>
    <property type="evidence" value="ECO:0007669"/>
    <property type="project" value="UniProtKB-UniRule"/>
</dbReference>
<comment type="similarity">
    <text evidence="1 5">Belongs to the pyridoxamine 5'-phosphate oxidase family.</text>
</comment>
<feature type="domain" description="Pyridoxine 5'-phosphate oxidase dimerisation C-terminal" evidence="8">
    <location>
        <begin position="154"/>
        <end position="196"/>
    </location>
</feature>
<feature type="binding site" evidence="5">
    <location>
        <position position="105"/>
    </location>
    <ligand>
        <name>substrate</name>
    </ligand>
</feature>
<dbReference type="AlphaFoldDB" id="A0A930UHP6"/>
<dbReference type="PANTHER" id="PTHR10851:SF0">
    <property type="entry name" value="PYRIDOXINE-5'-PHOSPHATE OXIDASE"/>
    <property type="match status" value="1"/>
</dbReference>
<feature type="binding site" evidence="5">
    <location>
        <position position="109"/>
    </location>
    <ligand>
        <name>substrate</name>
    </ligand>
</feature>
<dbReference type="InterPro" id="IPR019576">
    <property type="entry name" value="Pyridoxamine_oxidase_dimer_C"/>
</dbReference>
<feature type="binding site" evidence="5 6">
    <location>
        <position position="177"/>
    </location>
    <ligand>
        <name>FMN</name>
        <dbReference type="ChEBI" id="CHEBI:58210"/>
    </ligand>
</feature>
<feature type="binding site" evidence="5 6">
    <location>
        <begin position="58"/>
        <end position="59"/>
    </location>
    <ligand>
        <name>FMN</name>
        <dbReference type="ChEBI" id="CHEBI:58210"/>
    </ligand>
</feature>
<comment type="cofactor">
    <cofactor evidence="5 6">
        <name>FMN</name>
        <dbReference type="ChEBI" id="CHEBI:58210"/>
    </cofactor>
    <text evidence="5 6">Binds 1 FMN per subunit.</text>
</comment>
<accession>A0A930UHP6</accession>
<dbReference type="InterPro" id="IPR011576">
    <property type="entry name" value="Pyridox_Oxase_N"/>
</dbReference>
<comment type="subunit">
    <text evidence="5">Homodimer.</text>
</comment>
<proteinExistence type="inferred from homology"/>
<dbReference type="PROSITE" id="PS01064">
    <property type="entry name" value="PYRIDOX_OXIDASE"/>
    <property type="match status" value="1"/>
</dbReference>
<comment type="pathway">
    <text evidence="5">Cofactor metabolism; pyridoxal 5'-phosphate salvage; pyridoxal 5'-phosphate from pyridoxine 5'-phosphate: step 1/1.</text>
</comment>
<evidence type="ECO:0000313" key="9">
    <source>
        <dbReference type="EMBL" id="MBF2735092.1"/>
    </source>
</evidence>
<dbReference type="GO" id="GO:0004733">
    <property type="term" value="F:pyridoxamine phosphate oxidase activity"/>
    <property type="evidence" value="ECO:0007669"/>
    <property type="project" value="UniProtKB-UniRule"/>
</dbReference>
<gene>
    <name evidence="5 9" type="primary">pdxH</name>
    <name evidence="9" type="ORF">ISN26_03250</name>
</gene>
<evidence type="ECO:0000256" key="3">
    <source>
        <dbReference type="ARBA" id="ARBA00022643"/>
    </source>
</evidence>
<name>A0A930UHP6_9GAMM</name>
<evidence type="ECO:0000256" key="6">
    <source>
        <dbReference type="PIRSR" id="PIRSR000190-2"/>
    </source>
</evidence>
<evidence type="ECO:0000313" key="10">
    <source>
        <dbReference type="Proteomes" id="UP000604381"/>
    </source>
</evidence>
<feature type="binding site" evidence="5">
    <location>
        <begin position="173"/>
        <end position="175"/>
    </location>
    <ligand>
        <name>substrate</name>
    </ligand>
</feature>
<dbReference type="Pfam" id="PF10590">
    <property type="entry name" value="PNP_phzG_C"/>
    <property type="match status" value="1"/>
</dbReference>
<sequence>MDASASPLELFQAWLDEARKACPDNPDAIALATADATGTPDVRYVLLKRISAEGLEFFTNRASSKGRQLEARPHAALAAYWRELGRQVRARGPVDELPRERVAEYFATRRRPSQLGAWASKQSAELAAAEELRERLAALEKKFAGQDVPPPEHWTGYRMQPLEIEFWQEGDARLHERVLYSRIEAGAAWTTRRLQP</sequence>
<protein>
    <recommendedName>
        <fullName evidence="5">Pyridoxine/pyridoxamine 5'-phosphate oxidase</fullName>
        <ecNumber evidence="5">1.4.3.5</ecNumber>
    </recommendedName>
    <alternativeName>
        <fullName evidence="5">PNP/PMP oxidase</fullName>
        <shortName evidence="5">PNPOx</shortName>
    </alternativeName>
    <alternativeName>
        <fullName evidence="5">Pyridoxal 5'-phosphate synthase</fullName>
    </alternativeName>
</protein>
<dbReference type="SUPFAM" id="SSF50475">
    <property type="entry name" value="FMN-binding split barrel"/>
    <property type="match status" value="1"/>
</dbReference>
<dbReference type="HAMAP" id="MF_01629">
    <property type="entry name" value="PdxH"/>
    <property type="match status" value="1"/>
</dbReference>
<keyword evidence="5" id="KW-0664">Pyridoxine biosynthesis</keyword>
<feature type="binding site" evidence="5 6">
    <location>
        <position position="65"/>
    </location>
    <ligand>
        <name>FMN</name>
        <dbReference type="ChEBI" id="CHEBI:58210"/>
    </ligand>
</feature>
<keyword evidence="2 5" id="KW-0285">Flavoprotein</keyword>
<comment type="catalytic activity">
    <reaction evidence="5">
        <text>pyridoxine 5'-phosphate + O2 = pyridoxal 5'-phosphate + H2O2</text>
        <dbReference type="Rhea" id="RHEA:15149"/>
        <dbReference type="ChEBI" id="CHEBI:15379"/>
        <dbReference type="ChEBI" id="CHEBI:16240"/>
        <dbReference type="ChEBI" id="CHEBI:58589"/>
        <dbReference type="ChEBI" id="CHEBI:597326"/>
        <dbReference type="EC" id="1.4.3.5"/>
    </reaction>
</comment>
<comment type="caution">
    <text evidence="5">Lacks conserved residue(s) required for the propagation of feature annotation.</text>
</comment>
<evidence type="ECO:0000256" key="2">
    <source>
        <dbReference type="ARBA" id="ARBA00022630"/>
    </source>
</evidence>
<feature type="binding site" evidence="5">
    <location>
        <position position="113"/>
    </location>
    <ligand>
        <name>substrate</name>
    </ligand>
</feature>
<evidence type="ECO:0000259" key="8">
    <source>
        <dbReference type="Pfam" id="PF10590"/>
    </source>
</evidence>
<dbReference type="InterPro" id="IPR000659">
    <property type="entry name" value="Pyridox_Oxase"/>
</dbReference>
<organism evidence="9 10">
    <name type="scientific">Candidatus Amphirhobacter heronislandensis</name>
    <dbReference type="NCBI Taxonomy" id="1732024"/>
    <lineage>
        <taxon>Bacteria</taxon>
        <taxon>Pseudomonadati</taxon>
        <taxon>Pseudomonadota</taxon>
        <taxon>Gammaproteobacteria</taxon>
        <taxon>Candidatus Tethybacterales</taxon>
        <taxon>Candidatus Tethybacteraceae</taxon>
        <taxon>Candidatus Amphirhobacter</taxon>
    </lineage>
</organism>
<comment type="caution">
    <text evidence="9">The sequence shown here is derived from an EMBL/GenBank/DDBJ whole genome shotgun (WGS) entry which is preliminary data.</text>
</comment>
<dbReference type="InterPro" id="IPR012349">
    <property type="entry name" value="Split_barrel_FMN-bd"/>
</dbReference>
<dbReference type="InterPro" id="IPR019740">
    <property type="entry name" value="Pyridox_Oxase_CS"/>
</dbReference>
<reference evidence="9" key="1">
    <citation type="submission" date="2020-10" db="EMBL/GenBank/DDBJ databases">
        <title>An improved Amphimedon queenslandica hologenome assembly reveals how three proteobacterial symbionts can extend the metabolic phenotypic of their marine sponge host.</title>
        <authorList>
            <person name="Degnan B."/>
            <person name="Degnan S."/>
            <person name="Xiang X."/>
        </authorList>
    </citation>
    <scope>NUCLEOTIDE SEQUENCE</scope>
    <source>
        <strain evidence="9">AqS2</strain>
    </source>
</reference>